<accession>A0A7G9S9D3</accession>
<evidence type="ECO:0000256" key="1">
    <source>
        <dbReference type="SAM" id="MobiDB-lite"/>
    </source>
</evidence>
<evidence type="ECO:0000313" key="4">
    <source>
        <dbReference type="Proteomes" id="UP000515955"/>
    </source>
</evidence>
<dbReference type="KEGG" id="srhi:H9L12_09000"/>
<organism evidence="3 4">
    <name type="scientific">Sphingomonas rhizophila</name>
    <dbReference type="NCBI Taxonomy" id="2071607"/>
    <lineage>
        <taxon>Bacteria</taxon>
        <taxon>Pseudomonadati</taxon>
        <taxon>Pseudomonadota</taxon>
        <taxon>Alphaproteobacteria</taxon>
        <taxon>Sphingomonadales</taxon>
        <taxon>Sphingomonadaceae</taxon>
        <taxon>Sphingomonas</taxon>
    </lineage>
</organism>
<keyword evidence="2" id="KW-0472">Membrane</keyword>
<keyword evidence="2" id="KW-1133">Transmembrane helix</keyword>
<evidence type="ECO:0000313" key="3">
    <source>
        <dbReference type="EMBL" id="QNN64458.1"/>
    </source>
</evidence>
<protein>
    <submittedName>
        <fullName evidence="3">Uncharacterized protein</fullName>
    </submittedName>
</protein>
<gene>
    <name evidence="3" type="ORF">H9L12_09000</name>
</gene>
<proteinExistence type="predicted"/>
<feature type="region of interest" description="Disordered" evidence="1">
    <location>
        <begin position="61"/>
        <end position="85"/>
    </location>
</feature>
<evidence type="ECO:0000256" key="2">
    <source>
        <dbReference type="SAM" id="Phobius"/>
    </source>
</evidence>
<feature type="transmembrane region" description="Helical" evidence="2">
    <location>
        <begin position="12"/>
        <end position="33"/>
    </location>
</feature>
<keyword evidence="2" id="KW-0812">Transmembrane</keyword>
<dbReference type="RefSeq" id="WP_187541458.1">
    <property type="nucleotide sequence ID" value="NZ_CP060717.1"/>
</dbReference>
<dbReference type="EMBL" id="CP060717">
    <property type="protein sequence ID" value="QNN64458.1"/>
    <property type="molecule type" value="Genomic_DNA"/>
</dbReference>
<dbReference type="AlphaFoldDB" id="A0A7G9S9D3"/>
<dbReference type="Proteomes" id="UP000515955">
    <property type="component" value="Chromosome"/>
</dbReference>
<keyword evidence="4" id="KW-1185">Reference proteome</keyword>
<sequence>MSVDERYEPQRRIRIGLTGLAFVFLLVLLGTAISRSGEDGVTPPANTVANADVEPNEPLAEIGAAPGQSAGDVEAERDANAAAPK</sequence>
<name>A0A7G9S9D3_9SPHN</name>
<reference evidence="3 4" key="1">
    <citation type="submission" date="2020-08" db="EMBL/GenBank/DDBJ databases">
        <title>Genome sequence of Sphingomonas rhizophila KACC 19189T.</title>
        <authorList>
            <person name="Hyun D.-W."/>
            <person name="Bae J.-W."/>
        </authorList>
    </citation>
    <scope>NUCLEOTIDE SEQUENCE [LARGE SCALE GENOMIC DNA]</scope>
    <source>
        <strain evidence="3 4">KACC 19189</strain>
    </source>
</reference>